<keyword evidence="2" id="KW-1185">Reference proteome</keyword>
<organism evidence="1 2">
    <name type="scientific">Micromonospora rubida</name>
    <dbReference type="NCBI Taxonomy" id="2697657"/>
    <lineage>
        <taxon>Bacteria</taxon>
        <taxon>Bacillati</taxon>
        <taxon>Actinomycetota</taxon>
        <taxon>Actinomycetes</taxon>
        <taxon>Micromonosporales</taxon>
        <taxon>Micromonosporaceae</taxon>
        <taxon>Micromonospora</taxon>
    </lineage>
</organism>
<dbReference type="Proteomes" id="UP001611075">
    <property type="component" value="Unassembled WGS sequence"/>
</dbReference>
<dbReference type="EMBL" id="JBIRPU010000010">
    <property type="protein sequence ID" value="MFI0794375.1"/>
    <property type="molecule type" value="Genomic_DNA"/>
</dbReference>
<proteinExistence type="predicted"/>
<reference evidence="1 2" key="1">
    <citation type="submission" date="2024-10" db="EMBL/GenBank/DDBJ databases">
        <title>The Natural Products Discovery Center: Release of the First 8490 Sequenced Strains for Exploring Actinobacteria Biosynthetic Diversity.</title>
        <authorList>
            <person name="Kalkreuter E."/>
            <person name="Kautsar S.A."/>
            <person name="Yang D."/>
            <person name="Bader C.D."/>
            <person name="Teijaro C.N."/>
            <person name="Fluegel L."/>
            <person name="Davis C.M."/>
            <person name="Simpson J.R."/>
            <person name="Lauterbach L."/>
            <person name="Steele A.D."/>
            <person name="Gui C."/>
            <person name="Meng S."/>
            <person name="Li G."/>
            <person name="Viehrig K."/>
            <person name="Ye F."/>
            <person name="Su P."/>
            <person name="Kiefer A.F."/>
            <person name="Nichols A."/>
            <person name="Cepeda A.J."/>
            <person name="Yan W."/>
            <person name="Fan B."/>
            <person name="Jiang Y."/>
            <person name="Adhikari A."/>
            <person name="Zheng C.-J."/>
            <person name="Schuster L."/>
            <person name="Cowan T.M."/>
            <person name="Smanski M.J."/>
            <person name="Chevrette M.G."/>
            <person name="De Carvalho L.P.S."/>
            <person name="Shen B."/>
        </authorList>
    </citation>
    <scope>NUCLEOTIDE SEQUENCE [LARGE SCALE GENOMIC DNA]</scope>
    <source>
        <strain evidence="1 2">NPDC021253</strain>
    </source>
</reference>
<name>A0ABW7SKZ9_9ACTN</name>
<sequence>MPNPATASALLRPLLGRRLLAVTEARYWLDGRPVAGTDGLLHFWLHFEGMPAVMAHGCGDLLKFTEEEPYTSYDMQEAGRTVVGPAQPVDLLGEVIGQHLVDVGLIRGYSTIPAVGGTLLRFEQTELLVATLADEWICQPGPVPDRLRQYLSFIGWLNTTAPTAEGQ</sequence>
<gene>
    <name evidence="1" type="ORF">ACH4OY_17085</name>
</gene>
<accession>A0ABW7SKZ9</accession>
<protein>
    <submittedName>
        <fullName evidence="1">Uncharacterized protein</fullName>
    </submittedName>
</protein>
<dbReference type="RefSeq" id="WP_396680609.1">
    <property type="nucleotide sequence ID" value="NZ_JBIRPU010000010.1"/>
</dbReference>
<evidence type="ECO:0000313" key="2">
    <source>
        <dbReference type="Proteomes" id="UP001611075"/>
    </source>
</evidence>
<comment type="caution">
    <text evidence="1">The sequence shown here is derived from an EMBL/GenBank/DDBJ whole genome shotgun (WGS) entry which is preliminary data.</text>
</comment>
<evidence type="ECO:0000313" key="1">
    <source>
        <dbReference type="EMBL" id="MFI0794375.1"/>
    </source>
</evidence>